<accession>A0A382PEU0</accession>
<gene>
    <name evidence="1" type="ORF">METZ01_LOCUS323999</name>
</gene>
<protein>
    <recommendedName>
        <fullName evidence="2">NodB homology domain-containing protein</fullName>
    </recommendedName>
</protein>
<dbReference type="Gene3D" id="3.20.20.370">
    <property type="entry name" value="Glycoside hydrolase/deacetylase"/>
    <property type="match status" value="1"/>
</dbReference>
<name>A0A382PEU0_9ZZZZ</name>
<dbReference type="EMBL" id="UINC01106463">
    <property type="protein sequence ID" value="SVC71145.1"/>
    <property type="molecule type" value="Genomic_DNA"/>
</dbReference>
<evidence type="ECO:0000313" key="1">
    <source>
        <dbReference type="EMBL" id="SVC71145.1"/>
    </source>
</evidence>
<organism evidence="1">
    <name type="scientific">marine metagenome</name>
    <dbReference type="NCBI Taxonomy" id="408172"/>
    <lineage>
        <taxon>unclassified sequences</taxon>
        <taxon>metagenomes</taxon>
        <taxon>ecological metagenomes</taxon>
    </lineage>
</organism>
<feature type="non-terminal residue" evidence="1">
    <location>
        <position position="227"/>
    </location>
</feature>
<evidence type="ECO:0008006" key="2">
    <source>
        <dbReference type="Google" id="ProtNLM"/>
    </source>
</evidence>
<proteinExistence type="predicted"/>
<dbReference type="InterPro" id="IPR011330">
    <property type="entry name" value="Glyco_hydro/deAcase_b/a-brl"/>
</dbReference>
<sequence length="227" mass="27161">MQYIFLSHDVDWRKQGPPLEHILSRKDRFEPELFEKTKPEDLYRNIPEYMEIEEKFDIRSTFFFRTFYENGDVLDYEDDIKQLQKSNWEIGLHTDPSSIDNLDKIRLEKEKLESITGKQIVGNRVHFLNYNPELPNKLEKLGFNYDSSLRHSKDRIDEKEMGYSRIHGIIEFPVTLMDAYLFTYMKIREEKIISEFQKTLDLGRSLSENNVISVIWHDNVLKMKGGR</sequence>
<dbReference type="GO" id="GO:0005975">
    <property type="term" value="P:carbohydrate metabolic process"/>
    <property type="evidence" value="ECO:0007669"/>
    <property type="project" value="InterPro"/>
</dbReference>
<dbReference type="SUPFAM" id="SSF88713">
    <property type="entry name" value="Glycoside hydrolase/deacetylase"/>
    <property type="match status" value="1"/>
</dbReference>
<reference evidence="1" key="1">
    <citation type="submission" date="2018-05" db="EMBL/GenBank/DDBJ databases">
        <authorList>
            <person name="Lanie J.A."/>
            <person name="Ng W.-L."/>
            <person name="Kazmierczak K.M."/>
            <person name="Andrzejewski T.M."/>
            <person name="Davidsen T.M."/>
            <person name="Wayne K.J."/>
            <person name="Tettelin H."/>
            <person name="Glass J.I."/>
            <person name="Rusch D."/>
            <person name="Podicherti R."/>
            <person name="Tsui H.-C.T."/>
            <person name="Winkler M.E."/>
        </authorList>
    </citation>
    <scope>NUCLEOTIDE SEQUENCE</scope>
</reference>
<dbReference type="AlphaFoldDB" id="A0A382PEU0"/>